<protein>
    <submittedName>
        <fullName evidence="1">Uncharacterized protein</fullName>
    </submittedName>
</protein>
<evidence type="ECO:0000313" key="1">
    <source>
        <dbReference type="EMBL" id="MDA1359796.1"/>
    </source>
</evidence>
<organism evidence="1 2">
    <name type="scientific">Glycomyces luteolus</name>
    <dbReference type="NCBI Taxonomy" id="2670330"/>
    <lineage>
        <taxon>Bacteria</taxon>
        <taxon>Bacillati</taxon>
        <taxon>Actinomycetota</taxon>
        <taxon>Actinomycetes</taxon>
        <taxon>Glycomycetales</taxon>
        <taxon>Glycomycetaceae</taxon>
        <taxon>Glycomyces</taxon>
    </lineage>
</organism>
<keyword evidence="2" id="KW-1185">Reference proteome</keyword>
<dbReference type="RefSeq" id="WP_270109680.1">
    <property type="nucleotide sequence ID" value="NZ_JAPZVP010000006.1"/>
</dbReference>
<gene>
    <name evidence="1" type="ORF">O1R50_09190</name>
</gene>
<evidence type="ECO:0000313" key="2">
    <source>
        <dbReference type="Proteomes" id="UP001146067"/>
    </source>
</evidence>
<proteinExistence type="predicted"/>
<accession>A0A9X3P6X7</accession>
<dbReference type="Proteomes" id="UP001146067">
    <property type="component" value="Unassembled WGS sequence"/>
</dbReference>
<name>A0A9X3P6X7_9ACTN</name>
<dbReference type="EMBL" id="JAPZVP010000006">
    <property type="protein sequence ID" value="MDA1359796.1"/>
    <property type="molecule type" value="Genomic_DNA"/>
</dbReference>
<dbReference type="AlphaFoldDB" id="A0A9X3P6X7"/>
<comment type="caution">
    <text evidence="1">The sequence shown here is derived from an EMBL/GenBank/DDBJ whole genome shotgun (WGS) entry which is preliminary data.</text>
</comment>
<sequence length="140" mass="15390">MNINTDNSTDQRAWQHAGMLAVNFCGSDWTPLLDRLTALDDDRIGQLTEAAARLREADRAAAESIGICRASVERFGAVNDEYQIHLEDAEAMLAVHGYLHPSHGRLLGTNALQALGDRHNARNVLIDLLLEARLFLDGVS</sequence>
<reference evidence="1" key="1">
    <citation type="submission" date="2022-12" db="EMBL/GenBank/DDBJ databases">
        <title>Gycomyces niveus sp.nov.,a novel actinomycete isolated from soil in Shouguan.</title>
        <authorList>
            <person name="Yang X."/>
        </authorList>
    </citation>
    <scope>NUCLEOTIDE SEQUENCE</scope>
    <source>
        <strain evidence="1">NEAU-A15</strain>
    </source>
</reference>